<evidence type="ECO:0000313" key="2">
    <source>
        <dbReference type="EMBL" id="ABZ70165.1"/>
    </source>
</evidence>
<dbReference type="EMBL" id="CP000927">
    <property type="protein sequence ID" value="ABZ70165.1"/>
    <property type="molecule type" value="Genomic_DNA"/>
</dbReference>
<gene>
    <name evidence="2" type="ordered locus">Caul_1035</name>
</gene>
<accession>B0SX04</accession>
<evidence type="ECO:0000256" key="1">
    <source>
        <dbReference type="SAM" id="Phobius"/>
    </source>
</evidence>
<dbReference type="AlphaFoldDB" id="B0SX04"/>
<name>B0SX04_CAUSK</name>
<keyword evidence="1" id="KW-1133">Transmembrane helix</keyword>
<dbReference type="KEGG" id="cak:Caul_1035"/>
<protein>
    <submittedName>
        <fullName evidence="2">Uncharacterized protein</fullName>
    </submittedName>
</protein>
<proteinExistence type="predicted"/>
<keyword evidence="1" id="KW-0812">Transmembrane</keyword>
<dbReference type="STRING" id="366602.Caul_1035"/>
<organism evidence="2">
    <name type="scientific">Caulobacter sp. (strain K31)</name>
    <dbReference type="NCBI Taxonomy" id="366602"/>
    <lineage>
        <taxon>Bacteria</taxon>
        <taxon>Pseudomonadati</taxon>
        <taxon>Pseudomonadota</taxon>
        <taxon>Alphaproteobacteria</taxon>
        <taxon>Caulobacterales</taxon>
        <taxon>Caulobacteraceae</taxon>
        <taxon>Caulobacter</taxon>
    </lineage>
</organism>
<reference evidence="2" key="1">
    <citation type="submission" date="2008-01" db="EMBL/GenBank/DDBJ databases">
        <title>Complete sequence of chromosome of Caulobacter sp. K31.</title>
        <authorList>
            <consortium name="US DOE Joint Genome Institute"/>
            <person name="Copeland A."/>
            <person name="Lucas S."/>
            <person name="Lapidus A."/>
            <person name="Barry K."/>
            <person name="Glavina del Rio T."/>
            <person name="Dalin E."/>
            <person name="Tice H."/>
            <person name="Pitluck S."/>
            <person name="Bruce D."/>
            <person name="Goodwin L."/>
            <person name="Thompson L.S."/>
            <person name="Brettin T."/>
            <person name="Detter J.C."/>
            <person name="Han C."/>
            <person name="Schmutz J."/>
            <person name="Larimer F."/>
            <person name="Land M."/>
            <person name="Hauser L."/>
            <person name="Kyrpides N."/>
            <person name="Kim E."/>
            <person name="Stephens C."/>
            <person name="Richardson P."/>
        </authorList>
    </citation>
    <scope>NUCLEOTIDE SEQUENCE [LARGE SCALE GENOMIC DNA]</scope>
    <source>
        <strain evidence="2">K31</strain>
    </source>
</reference>
<keyword evidence="1" id="KW-0472">Membrane</keyword>
<sequence length="44" mass="4660">MSTLVARITPALDTSWFGLVETSLRVLLVAAAPVCAVIFVVQSL</sequence>
<dbReference type="HOGENOM" id="CLU_3214016_0_0_5"/>
<feature type="transmembrane region" description="Helical" evidence="1">
    <location>
        <begin position="22"/>
        <end position="41"/>
    </location>
</feature>